<dbReference type="AlphaFoldDB" id="A0A5C5YLN7"/>
<dbReference type="InterPro" id="IPR000835">
    <property type="entry name" value="HTH_MarR-typ"/>
</dbReference>
<dbReference type="OrthoDB" id="259423at2"/>
<dbReference type="EMBL" id="SJPO01000006">
    <property type="protein sequence ID" value="TWT75812.1"/>
    <property type="molecule type" value="Genomic_DNA"/>
</dbReference>
<dbReference type="RefSeq" id="WP_146587535.1">
    <property type="nucleotide sequence ID" value="NZ_SJPO01000006.1"/>
</dbReference>
<comment type="caution">
    <text evidence="2">The sequence shown here is derived from an EMBL/GenBank/DDBJ whole genome shotgun (WGS) entry which is preliminary data.</text>
</comment>
<dbReference type="InterPro" id="IPR036388">
    <property type="entry name" value="WH-like_DNA-bd_sf"/>
</dbReference>
<dbReference type="SUPFAM" id="SSF46785">
    <property type="entry name" value="Winged helix' DNA-binding domain"/>
    <property type="match status" value="1"/>
</dbReference>
<evidence type="ECO:0000259" key="1">
    <source>
        <dbReference type="Pfam" id="PF12802"/>
    </source>
</evidence>
<accession>A0A5C5YLN7</accession>
<dbReference type="Pfam" id="PF12802">
    <property type="entry name" value="MarR_2"/>
    <property type="match status" value="1"/>
</dbReference>
<dbReference type="InterPro" id="IPR036390">
    <property type="entry name" value="WH_DNA-bd_sf"/>
</dbReference>
<dbReference type="Proteomes" id="UP000318478">
    <property type="component" value="Unassembled WGS sequence"/>
</dbReference>
<gene>
    <name evidence="2" type="ORF">Pla123a_25940</name>
</gene>
<keyword evidence="3" id="KW-1185">Reference proteome</keyword>
<evidence type="ECO:0000313" key="2">
    <source>
        <dbReference type="EMBL" id="TWT75812.1"/>
    </source>
</evidence>
<feature type="domain" description="HTH marR-type" evidence="1">
    <location>
        <begin position="12"/>
        <end position="56"/>
    </location>
</feature>
<dbReference type="GO" id="GO:0003700">
    <property type="term" value="F:DNA-binding transcription factor activity"/>
    <property type="evidence" value="ECO:0007669"/>
    <property type="project" value="InterPro"/>
</dbReference>
<organism evidence="2 3">
    <name type="scientific">Posidoniimonas polymericola</name>
    <dbReference type="NCBI Taxonomy" id="2528002"/>
    <lineage>
        <taxon>Bacteria</taxon>
        <taxon>Pseudomonadati</taxon>
        <taxon>Planctomycetota</taxon>
        <taxon>Planctomycetia</taxon>
        <taxon>Pirellulales</taxon>
        <taxon>Lacipirellulaceae</taxon>
        <taxon>Posidoniimonas</taxon>
    </lineage>
</organism>
<proteinExistence type="predicted"/>
<sequence length="239" mass="25863">MAAIAPESTDRDLLDHLRRVNSASVGDLEAFLGVTRTAVRQRLSRLMAKGVLERVVEKQPRGRPSYRYSLTPKGERMSGDNFGDLVDVLWDEVRQIEDIEVRRGLLKRLANRLAQGYASQLGQGALAEKMRALSQLMDQKELPFVVDESGGLPVLNALACPYPGLAETDRSVCAMERLMISEALGESVRLSECRLDGGTCCSFEPSSGYVDADADGTPVVAPSANAAVANPADAAKNKK</sequence>
<protein>
    <submittedName>
        <fullName evidence="2">MarR family protein</fullName>
    </submittedName>
</protein>
<reference evidence="2 3" key="1">
    <citation type="submission" date="2019-02" db="EMBL/GenBank/DDBJ databases">
        <title>Deep-cultivation of Planctomycetes and their phenomic and genomic characterization uncovers novel biology.</title>
        <authorList>
            <person name="Wiegand S."/>
            <person name="Jogler M."/>
            <person name="Boedeker C."/>
            <person name="Pinto D."/>
            <person name="Vollmers J."/>
            <person name="Rivas-Marin E."/>
            <person name="Kohn T."/>
            <person name="Peeters S.H."/>
            <person name="Heuer A."/>
            <person name="Rast P."/>
            <person name="Oberbeckmann S."/>
            <person name="Bunk B."/>
            <person name="Jeske O."/>
            <person name="Meyerdierks A."/>
            <person name="Storesund J.E."/>
            <person name="Kallscheuer N."/>
            <person name="Luecker S."/>
            <person name="Lage O.M."/>
            <person name="Pohl T."/>
            <person name="Merkel B.J."/>
            <person name="Hornburger P."/>
            <person name="Mueller R.-W."/>
            <person name="Bruemmer F."/>
            <person name="Labrenz M."/>
            <person name="Spormann A.M."/>
            <person name="Op Den Camp H."/>
            <person name="Overmann J."/>
            <person name="Amann R."/>
            <person name="Jetten M.S.M."/>
            <person name="Mascher T."/>
            <person name="Medema M.H."/>
            <person name="Devos D.P."/>
            <person name="Kaster A.-K."/>
            <person name="Ovreas L."/>
            <person name="Rohde M."/>
            <person name="Galperin M.Y."/>
            <person name="Jogler C."/>
        </authorList>
    </citation>
    <scope>NUCLEOTIDE SEQUENCE [LARGE SCALE GENOMIC DNA]</scope>
    <source>
        <strain evidence="2 3">Pla123a</strain>
    </source>
</reference>
<evidence type="ECO:0000313" key="3">
    <source>
        <dbReference type="Proteomes" id="UP000318478"/>
    </source>
</evidence>
<dbReference type="Gene3D" id="1.10.10.10">
    <property type="entry name" value="Winged helix-like DNA-binding domain superfamily/Winged helix DNA-binding domain"/>
    <property type="match status" value="1"/>
</dbReference>
<name>A0A5C5YLN7_9BACT</name>